<dbReference type="NCBIfam" id="NF045606">
    <property type="entry name" value="lipo_J517_1871"/>
    <property type="match status" value="1"/>
</dbReference>
<dbReference type="AlphaFoldDB" id="A0A150HS60"/>
<organism evidence="1 2">
    <name type="scientific">Acinetobacter venetianus</name>
    <dbReference type="NCBI Taxonomy" id="52133"/>
    <lineage>
        <taxon>Bacteria</taxon>
        <taxon>Pseudomonadati</taxon>
        <taxon>Pseudomonadota</taxon>
        <taxon>Gammaproteobacteria</taxon>
        <taxon>Moraxellales</taxon>
        <taxon>Moraxellaceae</taxon>
        <taxon>Acinetobacter</taxon>
    </lineage>
</organism>
<dbReference type="InterPro" id="IPR054659">
    <property type="entry name" value="J517_1871_lipoprot"/>
</dbReference>
<sequence>MQKFFLTSVLLMTLAGCTSITTMTPTQFNNLATTQLPFSGIWSGKVGESWSVLTLDPQGKGLLCMDNRKDLISYKVKLADDVLYTDQGVKFKVKELNYQQANLYMSVLGVGATLSLDKDDQLQNATNKCRQLIKS</sequence>
<proteinExistence type="predicted"/>
<evidence type="ECO:0000313" key="1">
    <source>
        <dbReference type="EMBL" id="KXZ69146.1"/>
    </source>
</evidence>
<name>A0A150HS60_9GAMM</name>
<dbReference type="PATRIC" id="fig|52133.19.peg.2717"/>
<gene>
    <name evidence="1" type="ORF">AVENLUH13518_02682</name>
</gene>
<accession>A0A150HS60</accession>
<dbReference type="PROSITE" id="PS51257">
    <property type="entry name" value="PROKAR_LIPOPROTEIN"/>
    <property type="match status" value="1"/>
</dbReference>
<dbReference type="RefSeq" id="WP_081106332.1">
    <property type="nucleotide sequence ID" value="NZ_JRHX01000081.1"/>
</dbReference>
<evidence type="ECO:0000313" key="2">
    <source>
        <dbReference type="Proteomes" id="UP000075544"/>
    </source>
</evidence>
<dbReference type="Proteomes" id="UP000075544">
    <property type="component" value="Unassembled WGS sequence"/>
</dbReference>
<evidence type="ECO:0008006" key="3">
    <source>
        <dbReference type="Google" id="ProtNLM"/>
    </source>
</evidence>
<reference evidence="1 2" key="1">
    <citation type="journal article" date="2016" name="Sci. Rep.">
        <title>Genomic and phenotypic characterization of the species Acinetobacter venetianus.</title>
        <authorList>
            <person name="Fondi M."/>
            <person name="Maida I."/>
            <person name="Perrin E."/>
            <person name="Orlandini V."/>
            <person name="La Torre L."/>
            <person name="Bosi E."/>
            <person name="Negroni A."/>
            <person name="Zanaroli G."/>
            <person name="Fava F."/>
            <person name="Decorosi F."/>
            <person name="Giovannetti L."/>
            <person name="Viti C."/>
            <person name="Vaneechoutte M."/>
            <person name="Dijkshoorn L."/>
            <person name="Fani R."/>
        </authorList>
    </citation>
    <scope>NUCLEOTIDE SEQUENCE [LARGE SCALE GENOMIC DNA]</scope>
    <source>
        <strain evidence="1 2">LUH13518</strain>
    </source>
</reference>
<comment type="caution">
    <text evidence="1">The sequence shown here is derived from an EMBL/GenBank/DDBJ whole genome shotgun (WGS) entry which is preliminary data.</text>
</comment>
<dbReference type="EMBL" id="JRHX01000081">
    <property type="protein sequence ID" value="KXZ69146.1"/>
    <property type="molecule type" value="Genomic_DNA"/>
</dbReference>
<protein>
    <recommendedName>
        <fullName evidence="3">Lipoprotein</fullName>
    </recommendedName>
</protein>